<comment type="caution">
    <text evidence="1">The sequence shown here is derived from an EMBL/GenBank/DDBJ whole genome shotgun (WGS) entry which is preliminary data.</text>
</comment>
<accession>A0ACC3A073</accession>
<reference evidence="1" key="1">
    <citation type="submission" date="2022-10" db="EMBL/GenBank/DDBJ databases">
        <title>Culturing micro-colonial fungi from biological soil crusts in the Mojave desert and describing Neophaeococcomyces mojavensis, and introducing the new genera and species Taxawa tesnikishii.</title>
        <authorList>
            <person name="Kurbessoian T."/>
            <person name="Stajich J.E."/>
        </authorList>
    </citation>
    <scope>NUCLEOTIDE SEQUENCE</scope>
    <source>
        <strain evidence="1">JES_112</strain>
    </source>
</reference>
<dbReference type="EMBL" id="JAPDRQ010000156">
    <property type="protein sequence ID" value="KAJ9653384.1"/>
    <property type="molecule type" value="Genomic_DNA"/>
</dbReference>
<keyword evidence="2" id="KW-1185">Reference proteome</keyword>
<protein>
    <submittedName>
        <fullName evidence="1">Uncharacterized protein</fullName>
    </submittedName>
</protein>
<evidence type="ECO:0000313" key="2">
    <source>
        <dbReference type="Proteomes" id="UP001172386"/>
    </source>
</evidence>
<sequence>MRFHSILNGHRYLHNQTQRLSKLSFSTRAVAAFESHRSPPILDSNPDDLFHYTSGRWMHIIPYNESLRRSERYLPFNVQELRRLIAESINKSKHEIVQFKKLAEGGFNRVFQASMLDGTQLIARIPYPSTTPKHLAVASEVATMDFLRCHDIPIPKVHAYSAVPENPVGAEYIIMDMAEGKPIGDYWYSMTKEERVKVIYQIAEIEGKLFSIHLPASGSIYYVKDLDSGTFRVDLPDPQGTSRFCIGPATSQNLWCYERSFLDIARGPFITAEDSFKAGAEKERAYLKKYGRDRHIRDRLLREVFGYRKQSPGLYLQCLDDFLRIAEYICPKKESFLARPTIRHPDLNPNNVFVSRSFDILSLIDWQHCAALPLFLQCGIPEYLQNYGDGVSESLVKPGLPKNMAVLDQRQQEAENEIFQKRLSHYCYMAATVEYNDSHFDALWEDPMMFRKRLFAHASSPWEGDNVTLKIDLIEATKNWSDIVTATAGDGVQPCPLSYPQTEVEECLRLGREIQEVDERFRVSTEYLGVGAEGWVPTERFEASKALEAEVKERALDFAESDFERQMLETHWPFDDQDEQE</sequence>
<proteinExistence type="predicted"/>
<dbReference type="Proteomes" id="UP001172386">
    <property type="component" value="Unassembled WGS sequence"/>
</dbReference>
<evidence type="ECO:0000313" key="1">
    <source>
        <dbReference type="EMBL" id="KAJ9653384.1"/>
    </source>
</evidence>
<gene>
    <name evidence="1" type="ORF">H2198_007424</name>
</gene>
<organism evidence="1 2">
    <name type="scientific">Neophaeococcomyces mojaviensis</name>
    <dbReference type="NCBI Taxonomy" id="3383035"/>
    <lineage>
        <taxon>Eukaryota</taxon>
        <taxon>Fungi</taxon>
        <taxon>Dikarya</taxon>
        <taxon>Ascomycota</taxon>
        <taxon>Pezizomycotina</taxon>
        <taxon>Eurotiomycetes</taxon>
        <taxon>Chaetothyriomycetidae</taxon>
        <taxon>Chaetothyriales</taxon>
        <taxon>Chaetothyriales incertae sedis</taxon>
        <taxon>Neophaeococcomyces</taxon>
    </lineage>
</organism>
<name>A0ACC3A073_9EURO</name>